<evidence type="ECO:0000259" key="1">
    <source>
        <dbReference type="PROSITE" id="PS50983"/>
    </source>
</evidence>
<dbReference type="GO" id="GO:0071281">
    <property type="term" value="P:cellular response to iron ion"/>
    <property type="evidence" value="ECO:0007669"/>
    <property type="project" value="TreeGrafter"/>
</dbReference>
<dbReference type="RefSeq" id="WP_034552134.1">
    <property type="nucleotide sequence ID" value="NZ_JRPC02000020.1"/>
</dbReference>
<dbReference type="Pfam" id="PF01497">
    <property type="entry name" value="Peripla_BP_2"/>
    <property type="match status" value="1"/>
</dbReference>
<dbReference type="EMBL" id="JRPC02000020">
    <property type="protein sequence ID" value="TLE14926.1"/>
    <property type="molecule type" value="Genomic_DNA"/>
</dbReference>
<comment type="caution">
    <text evidence="2">The sequence shown here is derived from an EMBL/GenBank/DDBJ whole genome shotgun (WGS) entry which is preliminary data.</text>
</comment>
<dbReference type="Gene3D" id="3.40.50.1980">
    <property type="entry name" value="Nitrogenase molybdenum iron protein domain"/>
    <property type="match status" value="2"/>
</dbReference>
<name>A0A4V6I6H6_9HELI</name>
<reference evidence="2 3" key="1">
    <citation type="journal article" date="2014" name="Genome Announc.">
        <title>Draft genome sequences of eight enterohepatic helicobacter species isolated from both laboratory and wild rodents.</title>
        <authorList>
            <person name="Sheh A."/>
            <person name="Shen Z."/>
            <person name="Fox J.G."/>
        </authorList>
    </citation>
    <scope>NUCLEOTIDE SEQUENCE [LARGE SCALE GENOMIC DNA]</scope>
    <source>
        <strain evidence="2 3">MIT-03-7007</strain>
    </source>
</reference>
<organism evidence="2 3">
    <name type="scientific">Helicobacter apodemus</name>
    <dbReference type="NCBI Taxonomy" id="135569"/>
    <lineage>
        <taxon>Bacteria</taxon>
        <taxon>Pseudomonadati</taxon>
        <taxon>Campylobacterota</taxon>
        <taxon>Epsilonproteobacteria</taxon>
        <taxon>Campylobacterales</taxon>
        <taxon>Helicobacteraceae</taxon>
        <taxon>Helicobacter</taxon>
    </lineage>
</organism>
<gene>
    <name evidence="2" type="ORF">LS72_007800</name>
</gene>
<dbReference type="SUPFAM" id="SSF53807">
    <property type="entry name" value="Helical backbone' metal receptor"/>
    <property type="match status" value="1"/>
</dbReference>
<feature type="domain" description="Fe/B12 periplasmic-binding" evidence="1">
    <location>
        <begin position="23"/>
        <end position="272"/>
    </location>
</feature>
<sequence>MKKIIFLWCAFVGLVFANTEELRLVVLDPASIETLFMLESGDKIVGIANLQHSSIYPQEKTSKITSVGTFSNPSLEKIVQLKPTLVILSSYSLNLENELKKFGIKSLYLKADRLEDIQSNIQTLSQLVHKEKEGESLLKNFNQELEKLRENPIRKSAFYLYSSNPLMAFSDNSLMADILNLIGISNLSPKSEIERFIISSEFMAKAKPDILILGVGIGNVEKFKEANPLLKNTPAFKNSAIFFNSNTYILLRLSPKITDRIAEFKTKITQNSKR</sequence>
<dbReference type="InterPro" id="IPR050902">
    <property type="entry name" value="ABC_Transporter_SBP"/>
</dbReference>
<dbReference type="PROSITE" id="PS50983">
    <property type="entry name" value="FE_B12_PBP"/>
    <property type="match status" value="1"/>
</dbReference>
<keyword evidence="3" id="KW-1185">Reference proteome</keyword>
<dbReference type="PANTHER" id="PTHR30535">
    <property type="entry name" value="VITAMIN B12-BINDING PROTEIN"/>
    <property type="match status" value="1"/>
</dbReference>
<dbReference type="Proteomes" id="UP000029920">
    <property type="component" value="Unassembled WGS sequence"/>
</dbReference>
<dbReference type="PANTHER" id="PTHR30535:SF34">
    <property type="entry name" value="MOLYBDATE-BINDING PROTEIN MOLA"/>
    <property type="match status" value="1"/>
</dbReference>
<dbReference type="AlphaFoldDB" id="A0A4V6I6H6"/>
<evidence type="ECO:0000313" key="3">
    <source>
        <dbReference type="Proteomes" id="UP000029920"/>
    </source>
</evidence>
<proteinExistence type="predicted"/>
<dbReference type="InterPro" id="IPR002491">
    <property type="entry name" value="ABC_transptr_periplasmic_BD"/>
</dbReference>
<accession>A0A4V6I6H6</accession>
<evidence type="ECO:0000313" key="2">
    <source>
        <dbReference type="EMBL" id="TLE14926.1"/>
    </source>
</evidence>
<protein>
    <submittedName>
        <fullName evidence="2">ABC transporter substrate-binding protein</fullName>
    </submittedName>
</protein>